<dbReference type="KEGG" id="dru:Desru_1745"/>
<dbReference type="PANTHER" id="PTHR37829">
    <property type="entry name" value="PHAGE-LIKE ELEMENT PBSX PROTEIN XKDT"/>
    <property type="match status" value="1"/>
</dbReference>
<feature type="domain" description="Baseplate protein J-like barrel" evidence="2">
    <location>
        <begin position="99"/>
        <end position="160"/>
    </location>
</feature>
<dbReference type="RefSeq" id="WP_013841773.1">
    <property type="nucleotide sequence ID" value="NC_015589.1"/>
</dbReference>
<comment type="similarity">
    <text evidence="1">Belongs to the Mu gp47/PBSX XkdT family.</text>
</comment>
<sequence length="371" mass="39644">MSLPVFKTYEQILNEMIEDVNENSQLTDWNAGSPNRSMLEAVAAVIAGGYHTAELVMNERFLSTCSEETLVLYGIDMGHVRDPGEKASGQILCTRSTPAPFSELVPKGTVFQTLDMIVTLETLEDATLQEGSLSVGIPAKATAAGDAGNLQPFTELKQTGIAVSLLESIAVAPPGFTGGRDLEPVEQYRERLLTLARSPGTSANKAHYIQWAMEVPGVGGVYVESLWDGRGTVKVYLLDTEKMPASTELVQTVQERIDPHPHGVGDGEANVGATVTVVAAPEVLINITVTVVLEIGKTLTEVQASYIEAVKQHLKEIAFSKDTTIRWSKLGTLLSVTPGVIDYTDLLVNNDIANIPVSPGSVAVLGTAVLT</sequence>
<evidence type="ECO:0000259" key="3">
    <source>
        <dbReference type="Pfam" id="PF26078"/>
    </source>
</evidence>
<reference evidence="5 6" key="2">
    <citation type="journal article" date="2012" name="Stand. Genomic Sci.">
        <title>Complete genome sequence of the sulfate-reducing firmicute Desulfotomaculum ruminis type strain (DL(T)).</title>
        <authorList>
            <person name="Spring S."/>
            <person name="Visser M."/>
            <person name="Lu M."/>
            <person name="Copeland A."/>
            <person name="Lapidus A."/>
            <person name="Lucas S."/>
            <person name="Cheng J.F."/>
            <person name="Han C."/>
            <person name="Tapia R."/>
            <person name="Goodwin L.A."/>
            <person name="Pitluck S."/>
            <person name="Ivanova N."/>
            <person name="Land M."/>
            <person name="Hauser L."/>
            <person name="Larimer F."/>
            <person name="Rohde M."/>
            <person name="Goker M."/>
            <person name="Detter J.C."/>
            <person name="Kyrpides N.C."/>
            <person name="Woyke T."/>
            <person name="Schaap P.J."/>
            <person name="Plugge C.M."/>
            <person name="Muyzer G."/>
            <person name="Kuever J."/>
            <person name="Pereira I.A."/>
            <person name="Parshina S.N."/>
            <person name="Bernier-Latmani R."/>
            <person name="Stams A.J."/>
            <person name="Klenk H.P."/>
        </authorList>
    </citation>
    <scope>NUCLEOTIDE SEQUENCE [LARGE SCALE GENOMIC DNA]</scope>
    <source>
        <strain evidence="6">ATCC 23193 / DSM 2154 / NCIB 8452 / DL</strain>
    </source>
</reference>
<dbReference type="Pfam" id="PF26079">
    <property type="entry name" value="Baseplate_J_C"/>
    <property type="match status" value="1"/>
</dbReference>
<dbReference type="InterPro" id="IPR058531">
    <property type="entry name" value="Baseplate_J_M"/>
</dbReference>
<dbReference type="Pfam" id="PF04865">
    <property type="entry name" value="Baseplate_J"/>
    <property type="match status" value="1"/>
</dbReference>
<evidence type="ECO:0000313" key="6">
    <source>
        <dbReference type="Proteomes" id="UP000009234"/>
    </source>
</evidence>
<dbReference type="InterPro" id="IPR006949">
    <property type="entry name" value="Barrel_Baseplate_J-like"/>
</dbReference>
<dbReference type="Proteomes" id="UP000009234">
    <property type="component" value="Chromosome"/>
</dbReference>
<dbReference type="HOGENOM" id="CLU_039609_0_0_9"/>
<evidence type="ECO:0000259" key="2">
    <source>
        <dbReference type="Pfam" id="PF04865"/>
    </source>
</evidence>
<dbReference type="InterPro" id="IPR052399">
    <property type="entry name" value="Phage_Baseplate_Assmbl_Protein"/>
</dbReference>
<evidence type="ECO:0000259" key="4">
    <source>
        <dbReference type="Pfam" id="PF26079"/>
    </source>
</evidence>
<feature type="domain" description="Baseplate J-like C-terminal" evidence="4">
    <location>
        <begin position="285"/>
        <end position="369"/>
    </location>
</feature>
<dbReference type="OrthoDB" id="2554267at2"/>
<dbReference type="InterPro" id="IPR058530">
    <property type="entry name" value="Baseplate_J-like_C"/>
</dbReference>
<gene>
    <name evidence="5" type="ordered locus">Desru_1745</name>
</gene>
<organism evidence="5 6">
    <name type="scientific">Desulforamulus ruminis (strain ATCC 23193 / DSM 2154 / NCIMB 8452 / DL)</name>
    <name type="common">Desulfotomaculum ruminis</name>
    <dbReference type="NCBI Taxonomy" id="696281"/>
    <lineage>
        <taxon>Bacteria</taxon>
        <taxon>Bacillati</taxon>
        <taxon>Bacillota</taxon>
        <taxon>Clostridia</taxon>
        <taxon>Eubacteriales</taxon>
        <taxon>Peptococcaceae</taxon>
        <taxon>Desulforamulus</taxon>
    </lineage>
</organism>
<keyword evidence="6" id="KW-1185">Reference proteome</keyword>
<dbReference type="PANTHER" id="PTHR37829:SF3">
    <property type="entry name" value="PROTEIN JAYE-RELATED"/>
    <property type="match status" value="1"/>
</dbReference>
<evidence type="ECO:0000313" key="5">
    <source>
        <dbReference type="EMBL" id="AEG60009.1"/>
    </source>
</evidence>
<feature type="domain" description="Baseplate J-like central" evidence="3">
    <location>
        <begin position="201"/>
        <end position="279"/>
    </location>
</feature>
<dbReference type="Pfam" id="PF26078">
    <property type="entry name" value="Baseplate_J_M"/>
    <property type="match status" value="1"/>
</dbReference>
<name>F6DTE7_DESRL</name>
<reference evidence="6" key="1">
    <citation type="submission" date="2011-05" db="EMBL/GenBank/DDBJ databases">
        <title>Complete sequence of Desulfotomaculum ruminis DSM 2154.</title>
        <authorList>
            <person name="Lucas S."/>
            <person name="Copeland A."/>
            <person name="Lapidus A."/>
            <person name="Cheng J.-F."/>
            <person name="Goodwin L."/>
            <person name="Pitluck S."/>
            <person name="Lu M."/>
            <person name="Detter J.C."/>
            <person name="Han C."/>
            <person name="Tapia R."/>
            <person name="Land M."/>
            <person name="Hauser L."/>
            <person name="Kyrpides N."/>
            <person name="Ivanova N."/>
            <person name="Mikhailova N."/>
            <person name="Pagani I."/>
            <person name="Stams A.J.M."/>
            <person name="Plugge C.M."/>
            <person name="Muyzer G."/>
            <person name="Kuever J."/>
            <person name="Parshina S.N."/>
            <person name="Ivanova A.E."/>
            <person name="Nazina T.N."/>
            <person name="Brambilla E."/>
            <person name="Spring S."/>
            <person name="Klenk H.-P."/>
            <person name="Woyke T."/>
        </authorList>
    </citation>
    <scope>NUCLEOTIDE SEQUENCE [LARGE SCALE GENOMIC DNA]</scope>
    <source>
        <strain evidence="6">ATCC 23193 / DSM 2154 / NCIB 8452 / DL</strain>
    </source>
</reference>
<dbReference type="eggNOG" id="COG3299">
    <property type="taxonomic scope" value="Bacteria"/>
</dbReference>
<dbReference type="STRING" id="696281.Desru_1745"/>
<proteinExistence type="inferred from homology"/>
<accession>F6DTE7</accession>
<protein>
    <submittedName>
        <fullName evidence="5">Baseplate J family protein</fullName>
    </submittedName>
</protein>
<dbReference type="AlphaFoldDB" id="F6DTE7"/>
<dbReference type="EMBL" id="CP002780">
    <property type="protein sequence ID" value="AEG60009.1"/>
    <property type="molecule type" value="Genomic_DNA"/>
</dbReference>
<evidence type="ECO:0000256" key="1">
    <source>
        <dbReference type="ARBA" id="ARBA00038087"/>
    </source>
</evidence>